<dbReference type="OrthoDB" id="9766267at2"/>
<dbReference type="GO" id="GO:0015293">
    <property type="term" value="F:symporter activity"/>
    <property type="evidence" value="ECO:0007669"/>
    <property type="project" value="UniProtKB-KW"/>
</dbReference>
<dbReference type="CDD" id="cd01115">
    <property type="entry name" value="SLC13_permease"/>
    <property type="match status" value="1"/>
</dbReference>
<dbReference type="AlphaFoldDB" id="A0A1G8HJN5"/>
<dbReference type="EMBL" id="FNDU01000004">
    <property type="protein sequence ID" value="SDI06670.1"/>
    <property type="molecule type" value="Genomic_DNA"/>
</dbReference>
<evidence type="ECO:0000256" key="9">
    <source>
        <dbReference type="SAM" id="MobiDB-lite"/>
    </source>
</evidence>
<dbReference type="Proteomes" id="UP000199017">
    <property type="component" value="Unassembled WGS sequence"/>
</dbReference>
<feature type="transmembrane region" description="Helical" evidence="10">
    <location>
        <begin position="406"/>
        <end position="423"/>
    </location>
</feature>
<keyword evidence="6 10" id="KW-1133">Transmembrane helix</keyword>
<name>A0A1G8HJN5_9BACI</name>
<dbReference type="NCBIfam" id="TIGR00785">
    <property type="entry name" value="dass"/>
    <property type="match status" value="1"/>
</dbReference>
<keyword evidence="7 10" id="KW-0472">Membrane</keyword>
<evidence type="ECO:0000313" key="11">
    <source>
        <dbReference type="EMBL" id="SDI06670.1"/>
    </source>
</evidence>
<dbReference type="GO" id="GO:0005886">
    <property type="term" value="C:plasma membrane"/>
    <property type="evidence" value="ECO:0007669"/>
    <property type="project" value="TreeGrafter"/>
</dbReference>
<keyword evidence="5" id="KW-0813">Transport</keyword>
<dbReference type="RefSeq" id="WP_091583938.1">
    <property type="nucleotide sequence ID" value="NZ_FNDU01000004.1"/>
</dbReference>
<feature type="transmembrane region" description="Helical" evidence="10">
    <location>
        <begin position="73"/>
        <end position="92"/>
    </location>
</feature>
<protein>
    <recommendedName>
        <fullName evidence="3">Sodium-dependent dicarboxylate transporter SdcS</fullName>
    </recommendedName>
    <alternativeName>
        <fullName evidence="8">Na(+)/dicarboxylate symporter</fullName>
    </alternativeName>
</protein>
<dbReference type="GO" id="GO:0008514">
    <property type="term" value="F:organic anion transmembrane transporter activity"/>
    <property type="evidence" value="ECO:0007669"/>
    <property type="project" value="UniProtKB-ARBA"/>
</dbReference>
<feature type="transmembrane region" description="Helical" evidence="10">
    <location>
        <begin position="528"/>
        <end position="550"/>
    </location>
</feature>
<evidence type="ECO:0000256" key="3">
    <source>
        <dbReference type="ARBA" id="ARBA00020150"/>
    </source>
</evidence>
<feature type="compositionally biased region" description="Gly residues" evidence="9">
    <location>
        <begin position="49"/>
        <end position="60"/>
    </location>
</feature>
<reference evidence="11 12" key="1">
    <citation type="submission" date="2016-10" db="EMBL/GenBank/DDBJ databases">
        <authorList>
            <person name="de Groot N.N."/>
        </authorList>
    </citation>
    <scope>NUCLEOTIDE SEQUENCE [LARGE SCALE GENOMIC DNA]</scope>
    <source>
        <strain evidence="12">P4B,CCM 7963,CECT 7998,DSM 25260,IBRC-M 10614,KCTC 13821</strain>
    </source>
</reference>
<dbReference type="InterPro" id="IPR001898">
    <property type="entry name" value="SLC13A/DASS"/>
</dbReference>
<evidence type="ECO:0000313" key="12">
    <source>
        <dbReference type="Proteomes" id="UP000199017"/>
    </source>
</evidence>
<evidence type="ECO:0000256" key="1">
    <source>
        <dbReference type="ARBA" id="ARBA00004141"/>
    </source>
</evidence>
<dbReference type="PANTHER" id="PTHR10283:SF82">
    <property type="entry name" value="SOLUTE CARRIER FAMILY 13 MEMBER 2"/>
    <property type="match status" value="1"/>
</dbReference>
<evidence type="ECO:0000256" key="6">
    <source>
        <dbReference type="ARBA" id="ARBA00022989"/>
    </source>
</evidence>
<sequence length="562" mass="60532">MTKGTATSVWKSLWSSHAQTKKLLTFSQIRQAGKAAETKKHQADSAVGSGPGGPGGPGGKSGDDEEKPAYTRAQFIGLLLGPLLFIFTLLFFNPEGLNPEAKAVLASTLWIATWWITEAIPIPATSLLPIILLPITGALDGDTVFSAYGDNIIFLFLGGFFIATAMEKWNLHKRIALNIISIIGTSTRKIILGFMIASGFLSMWVSNTAAVMMMIPIGLAITYQVSEAVKGGKHEADVPKFEKAIIFGIGYSGTIGGLGTLIGTPPNSILAGTVDSLYGVQISFAGWMAFAVPLVAILLVSAWLYLTRIVYPINMQQLPGGRELIQREKTVLGNISFEEKAVLSVFLFAAFMWITRTFIWEDIVGVPGIGDGMIAMTATVLLFMIPAKKKEATKLLEWKDSREIPWGILLLFGGGLAIAAGFSETELSNWIGEQLTVLEGMNFILIVLVATALVLFLTEITSNTATGTMILPVVASLALALNVHPYALMVPCAMAANCAFMLPVGTPPNAIIFGTGKLKIIQMVQNGFWLNILAIIIIVLSVTFYLPAIWDIDLQSIPSQFR</sequence>
<dbReference type="STRING" id="930129.SAMN05216352_104285"/>
<feature type="transmembrane region" description="Helical" evidence="10">
    <location>
        <begin position="284"/>
        <end position="306"/>
    </location>
</feature>
<feature type="transmembrane region" description="Helical" evidence="10">
    <location>
        <begin position="435"/>
        <end position="457"/>
    </location>
</feature>
<evidence type="ECO:0000256" key="2">
    <source>
        <dbReference type="ARBA" id="ARBA00006772"/>
    </source>
</evidence>
<gene>
    <name evidence="11" type="ORF">SAMN05216352_104285</name>
</gene>
<feature type="transmembrane region" description="Helical" evidence="10">
    <location>
        <begin position="144"/>
        <end position="163"/>
    </location>
</feature>
<comment type="subcellular location">
    <subcellularLocation>
        <location evidence="1">Membrane</location>
        <topology evidence="1">Multi-pass membrane protein</topology>
    </subcellularLocation>
</comment>
<proteinExistence type="inferred from homology"/>
<feature type="transmembrane region" description="Helical" evidence="10">
    <location>
        <begin position="175"/>
        <end position="197"/>
    </location>
</feature>
<evidence type="ECO:0000256" key="10">
    <source>
        <dbReference type="SAM" id="Phobius"/>
    </source>
</evidence>
<evidence type="ECO:0000256" key="7">
    <source>
        <dbReference type="ARBA" id="ARBA00023136"/>
    </source>
</evidence>
<dbReference type="Pfam" id="PF00939">
    <property type="entry name" value="Na_sulph_symp"/>
    <property type="match status" value="1"/>
</dbReference>
<keyword evidence="12" id="KW-1185">Reference proteome</keyword>
<feature type="transmembrane region" description="Helical" evidence="10">
    <location>
        <begin position="203"/>
        <end position="223"/>
    </location>
</feature>
<feature type="region of interest" description="Disordered" evidence="9">
    <location>
        <begin position="37"/>
        <end position="66"/>
    </location>
</feature>
<evidence type="ECO:0000256" key="4">
    <source>
        <dbReference type="ARBA" id="ARBA00022692"/>
    </source>
</evidence>
<organism evidence="11 12">
    <name type="scientific">Alteribacillus bidgolensis</name>
    <dbReference type="NCBI Taxonomy" id="930129"/>
    <lineage>
        <taxon>Bacteria</taxon>
        <taxon>Bacillati</taxon>
        <taxon>Bacillota</taxon>
        <taxon>Bacilli</taxon>
        <taxon>Bacillales</taxon>
        <taxon>Bacillaceae</taxon>
        <taxon>Alteribacillus</taxon>
    </lineage>
</organism>
<evidence type="ECO:0000256" key="5">
    <source>
        <dbReference type="ARBA" id="ARBA00022847"/>
    </source>
</evidence>
<feature type="transmembrane region" description="Helical" evidence="10">
    <location>
        <begin position="244"/>
        <end position="264"/>
    </location>
</feature>
<dbReference type="GO" id="GO:1905039">
    <property type="term" value="P:carboxylic acid transmembrane transport"/>
    <property type="evidence" value="ECO:0007669"/>
    <property type="project" value="UniProtKB-ARBA"/>
</dbReference>
<feature type="transmembrane region" description="Helical" evidence="10">
    <location>
        <begin position="494"/>
        <end position="516"/>
    </location>
</feature>
<feature type="transmembrane region" description="Helical" evidence="10">
    <location>
        <begin position="341"/>
        <end position="359"/>
    </location>
</feature>
<evidence type="ECO:0000256" key="8">
    <source>
        <dbReference type="ARBA" id="ARBA00031174"/>
    </source>
</evidence>
<feature type="transmembrane region" description="Helical" evidence="10">
    <location>
        <begin position="469"/>
        <end position="488"/>
    </location>
</feature>
<comment type="similarity">
    <text evidence="2">Belongs to the SLC13A/DASS transporter (TC 2.A.47) family. NADC subfamily.</text>
</comment>
<dbReference type="PANTHER" id="PTHR10283">
    <property type="entry name" value="SOLUTE CARRIER FAMILY 13 MEMBER"/>
    <property type="match status" value="1"/>
</dbReference>
<keyword evidence="5" id="KW-0769">Symport</keyword>
<feature type="transmembrane region" description="Helical" evidence="10">
    <location>
        <begin position="365"/>
        <end position="385"/>
    </location>
</feature>
<accession>A0A1G8HJN5</accession>
<keyword evidence="4 10" id="KW-0812">Transmembrane</keyword>